<dbReference type="EMBL" id="JAUIZM010000011">
    <property type="protein sequence ID" value="KAK1357413.1"/>
    <property type="molecule type" value="Genomic_DNA"/>
</dbReference>
<dbReference type="Proteomes" id="UP001237642">
    <property type="component" value="Unassembled WGS sequence"/>
</dbReference>
<name>A0AAD8GZA3_9APIA</name>
<reference evidence="1" key="1">
    <citation type="submission" date="2023-02" db="EMBL/GenBank/DDBJ databases">
        <title>Genome of toxic invasive species Heracleum sosnowskyi carries increased number of genes despite the absence of recent whole-genome duplications.</title>
        <authorList>
            <person name="Schelkunov M."/>
            <person name="Shtratnikova V."/>
            <person name="Makarenko M."/>
            <person name="Klepikova A."/>
            <person name="Omelchenko D."/>
            <person name="Novikova G."/>
            <person name="Obukhova E."/>
            <person name="Bogdanov V."/>
            <person name="Penin A."/>
            <person name="Logacheva M."/>
        </authorList>
    </citation>
    <scope>NUCLEOTIDE SEQUENCE</scope>
    <source>
        <strain evidence="1">Hsosn_3</strain>
        <tissue evidence="1">Leaf</tissue>
    </source>
</reference>
<organism evidence="1 2">
    <name type="scientific">Heracleum sosnowskyi</name>
    <dbReference type="NCBI Taxonomy" id="360622"/>
    <lineage>
        <taxon>Eukaryota</taxon>
        <taxon>Viridiplantae</taxon>
        <taxon>Streptophyta</taxon>
        <taxon>Embryophyta</taxon>
        <taxon>Tracheophyta</taxon>
        <taxon>Spermatophyta</taxon>
        <taxon>Magnoliopsida</taxon>
        <taxon>eudicotyledons</taxon>
        <taxon>Gunneridae</taxon>
        <taxon>Pentapetalae</taxon>
        <taxon>asterids</taxon>
        <taxon>campanulids</taxon>
        <taxon>Apiales</taxon>
        <taxon>Apiaceae</taxon>
        <taxon>Apioideae</taxon>
        <taxon>apioid superclade</taxon>
        <taxon>Tordylieae</taxon>
        <taxon>Tordyliinae</taxon>
        <taxon>Heracleum</taxon>
    </lineage>
</organism>
<protein>
    <submittedName>
        <fullName evidence="1">Uncharacterized protein</fullName>
    </submittedName>
</protein>
<comment type="caution">
    <text evidence="1">The sequence shown here is derived from an EMBL/GenBank/DDBJ whole genome shotgun (WGS) entry which is preliminary data.</text>
</comment>
<proteinExistence type="predicted"/>
<sequence length="126" mass="14364">MCDALINKQRKRPVILDDLGDDDVQEISGQNTQSIGASVFVPSSGTSAKRNRAATLYDFAKPEPPPPKSTKTIMSMLRKTLKEVVHERHIKHSKQTILENFRKTSEEKERVYLHIAKFLCTWHTVC</sequence>
<reference evidence="1" key="2">
    <citation type="submission" date="2023-05" db="EMBL/GenBank/DDBJ databases">
        <authorList>
            <person name="Schelkunov M.I."/>
        </authorList>
    </citation>
    <scope>NUCLEOTIDE SEQUENCE</scope>
    <source>
        <strain evidence="1">Hsosn_3</strain>
        <tissue evidence="1">Leaf</tissue>
    </source>
</reference>
<dbReference type="AlphaFoldDB" id="A0AAD8GZA3"/>
<evidence type="ECO:0000313" key="1">
    <source>
        <dbReference type="EMBL" id="KAK1357413.1"/>
    </source>
</evidence>
<gene>
    <name evidence="1" type="ORF">POM88_050669</name>
</gene>
<accession>A0AAD8GZA3</accession>
<evidence type="ECO:0000313" key="2">
    <source>
        <dbReference type="Proteomes" id="UP001237642"/>
    </source>
</evidence>
<keyword evidence="2" id="KW-1185">Reference proteome</keyword>